<protein>
    <submittedName>
        <fullName evidence="9">Protein virilizer</fullName>
    </submittedName>
</protein>
<feature type="compositionally biased region" description="Low complexity" evidence="6">
    <location>
        <begin position="1419"/>
        <end position="1428"/>
    </location>
</feature>
<evidence type="ECO:0000256" key="6">
    <source>
        <dbReference type="SAM" id="MobiDB-lite"/>
    </source>
</evidence>
<dbReference type="InterPro" id="IPR031801">
    <property type="entry name" value="VIR_N"/>
</dbReference>
<keyword evidence="3" id="KW-0507">mRNA processing</keyword>
<comment type="similarity">
    <text evidence="2">Belongs to the vir family.</text>
</comment>
<evidence type="ECO:0000256" key="2">
    <source>
        <dbReference type="ARBA" id="ARBA00008371"/>
    </source>
</evidence>
<reference evidence="9" key="1">
    <citation type="submission" date="2025-08" db="UniProtKB">
        <authorList>
            <consortium name="RefSeq"/>
        </authorList>
    </citation>
    <scope>IDENTIFICATION</scope>
</reference>
<dbReference type="Pfam" id="PF15912">
    <property type="entry name" value="VIR_N"/>
    <property type="match status" value="1"/>
</dbReference>
<feature type="compositionally biased region" description="Pro residues" evidence="6">
    <location>
        <begin position="191"/>
        <end position="202"/>
    </location>
</feature>
<feature type="region of interest" description="Disordered" evidence="6">
    <location>
        <begin position="1354"/>
        <end position="1428"/>
    </location>
</feature>
<dbReference type="GO" id="GO:0003723">
    <property type="term" value="F:RNA binding"/>
    <property type="evidence" value="ECO:0007669"/>
    <property type="project" value="TreeGrafter"/>
</dbReference>
<evidence type="ECO:0000256" key="5">
    <source>
        <dbReference type="ARBA" id="ARBA00023242"/>
    </source>
</evidence>
<dbReference type="PANTHER" id="PTHR23185">
    <property type="entry name" value="PROTEIN VIRILIZER HOMOLOG"/>
    <property type="match status" value="1"/>
</dbReference>
<evidence type="ECO:0000313" key="8">
    <source>
        <dbReference type="Proteomes" id="UP000695007"/>
    </source>
</evidence>
<evidence type="ECO:0000313" key="9">
    <source>
        <dbReference type="RefSeq" id="XP_011499137.1"/>
    </source>
</evidence>
<dbReference type="GO" id="GO:0036396">
    <property type="term" value="C:RNA N6-methyladenosine methyltransferase complex"/>
    <property type="evidence" value="ECO:0007669"/>
    <property type="project" value="TreeGrafter"/>
</dbReference>
<feature type="region of interest" description="Disordered" evidence="6">
    <location>
        <begin position="191"/>
        <end position="262"/>
    </location>
</feature>
<evidence type="ECO:0000256" key="3">
    <source>
        <dbReference type="ARBA" id="ARBA00022664"/>
    </source>
</evidence>
<evidence type="ECO:0000259" key="7">
    <source>
        <dbReference type="Pfam" id="PF15912"/>
    </source>
</evidence>
<dbReference type="GeneID" id="105363206"/>
<keyword evidence="8" id="KW-1185">Reference proteome</keyword>
<dbReference type="Proteomes" id="UP000695007">
    <property type="component" value="Unplaced"/>
</dbReference>
<feature type="domain" description="Virilizer N-terminal" evidence="7">
    <location>
        <begin position="2"/>
        <end position="259"/>
    </location>
</feature>
<dbReference type="PANTHER" id="PTHR23185:SF0">
    <property type="entry name" value="PROTEIN VIRILIZER HOMOLOG"/>
    <property type="match status" value="1"/>
</dbReference>
<organism evidence="8 9">
    <name type="scientific">Ceratosolen solmsi marchali</name>
    <dbReference type="NCBI Taxonomy" id="326594"/>
    <lineage>
        <taxon>Eukaryota</taxon>
        <taxon>Metazoa</taxon>
        <taxon>Ecdysozoa</taxon>
        <taxon>Arthropoda</taxon>
        <taxon>Hexapoda</taxon>
        <taxon>Insecta</taxon>
        <taxon>Pterygota</taxon>
        <taxon>Neoptera</taxon>
        <taxon>Endopterygota</taxon>
        <taxon>Hymenoptera</taxon>
        <taxon>Apocrita</taxon>
        <taxon>Proctotrupomorpha</taxon>
        <taxon>Chalcidoidea</taxon>
        <taxon>Agaonidae</taxon>
        <taxon>Agaoninae</taxon>
        <taxon>Ceratosolen</taxon>
    </lineage>
</organism>
<proteinExistence type="inferred from homology"/>
<gene>
    <name evidence="9" type="primary">LOC105363206</name>
</gene>
<feature type="compositionally biased region" description="Basic and acidic residues" evidence="6">
    <location>
        <begin position="1360"/>
        <end position="1372"/>
    </location>
</feature>
<feature type="compositionally biased region" description="Low complexity" evidence="6">
    <location>
        <begin position="1456"/>
        <end position="1471"/>
    </location>
</feature>
<keyword evidence="4" id="KW-0508">mRNA splicing</keyword>
<dbReference type="RefSeq" id="XP_011499137.1">
    <property type="nucleotide sequence ID" value="XM_011500835.1"/>
</dbReference>
<feature type="compositionally biased region" description="Polar residues" evidence="6">
    <location>
        <begin position="1373"/>
        <end position="1385"/>
    </location>
</feature>
<feature type="region of interest" description="Disordered" evidence="6">
    <location>
        <begin position="1442"/>
        <end position="1483"/>
    </location>
</feature>
<sequence>MDNTELLFFDTFSHDISEELNLDLVQFPKPVYISEVRIIPLGARVQADFPGGVRLGATNPSQFEIEFFVNDLSKPGASTFESLGGLEYKQNVHIQLECDRKHLPTDGLVLRGWYTTITLAVYGTLTKSLSNPQEIPGSAAAPPAAVNIPEEEVPVNNVQVPEQEQDWYYENQSHANTLQESCPIAAPSPPVHVAPVSEPPRTPLAESTKPEVAPWKEKTSPVTHKTGKRPSTPPTESLVSLSPESISAEEEDGEREEVEEPGAIEPFEPILSDEDVMADDEPSAIDYECEAIQMDELYAFAPPELLQLEKKEEFFKDKLQERLDEKLRDLIVPLSKSVMNFTNASGQEKETFVHNSENLCATLDNVELNAKDVKNLSNIIDTGLNVELACSQPQPAYKVRHVKVGVRLAEALCRLSVGPDILLQVNAPKRLLTLCTRENVALPVKLAAIRAVDAALISPKIVEEFSKVDSELYKITLMMLESAKLARLKYALCSLLRKVHVYELLAEPKDLSELEILELTKAYACATTLMCQPKRQLPASAQMEFEREQNRNPRKHLIAYFEHWKLASRLLLLLCSPNSNSNLIKASRELISLIANTKEGLLYLLKEAQVTRSLLKVLQYKKDGIGCTIAWSLQVVQCLIAMVHQPDDWAWLRKLHSFLIFPDGIQAIIRVVPMDKFIDILIPCLSNNDLAEFAAEIIATVVCYSSEVEIFQNRAVHLLEKCASHSVLRDVVPHLNVAAQISNWNYGDVTSLVSIVRKNAFPGELTTACRILHYLVFPSNDDIDPMEPYIELKHRNALTQLFAADGLTALVGVLTNIAQSFEQSLLYYVTLSDRRRLALFTLLVPCTRLTRAILERLVKCMATDFKDSTAIVPLLGVYCLIEAMPPTSSTSMLSNEIVETLLVFTRAVDSDSSGNVAKSLWTQMLGEVLKMVSSNPCFFVSGVKLLAKLLPPILTSKETSSKDKIRVLGFRKLWSAHLQAQASSLTETLRLMCASWNSELLIFVSTVCKQLSDLAAPTALLVGRCLLDGILTANPLDNNLPILALLRNLTRHAPMKATLLTLTNPASRAQVKSDQKYPPVIEMMCTTLRNTKIADAQRELIDIFETLCDYKLSFVQESGEPLEKQLAHSVPSKEPLLVIIAALIEILAGASKYPVDIVETTLYIIMSLTSHNYGLYHVKSCLENNPDALRSLLDYIAEAVSEKKEQGKGDSLSELVVNFINSLTCCEAPGRTLFLRIPQISIVLSWEKEGHPIMKIPQAAELVEALLAAEDKEDKEPIPEMLEPLLLPPEALLNQFAQRSTAAVPNEKEKVNKSLLEVQNDNTVDLLALATELLPADFNLLAEAQRVCSKTPFHYTSHSKGQDESQDSRETQKQINAPTTKTKQPFVTPMRGRSQYSNSMRGNSVGGGVGRGADPFRSRPPNTSRPPSLHVDDFVALETCGAQPTGPTGYNKLSIRGSSQSRGVMSSSRSRPWVSETRPSYMR</sequence>
<comment type="subcellular location">
    <subcellularLocation>
        <location evidence="1">Nucleus</location>
    </subcellularLocation>
</comment>
<feature type="compositionally biased region" description="Acidic residues" evidence="6">
    <location>
        <begin position="247"/>
        <end position="262"/>
    </location>
</feature>
<evidence type="ECO:0000256" key="1">
    <source>
        <dbReference type="ARBA" id="ARBA00004123"/>
    </source>
</evidence>
<dbReference type="GO" id="GO:0008380">
    <property type="term" value="P:RNA splicing"/>
    <property type="evidence" value="ECO:0007669"/>
    <property type="project" value="UniProtKB-KW"/>
</dbReference>
<dbReference type="InterPro" id="IPR026736">
    <property type="entry name" value="Virilizer"/>
</dbReference>
<feature type="compositionally biased region" description="Polar residues" evidence="6">
    <location>
        <begin position="234"/>
        <end position="243"/>
    </location>
</feature>
<evidence type="ECO:0000256" key="4">
    <source>
        <dbReference type="ARBA" id="ARBA00023187"/>
    </source>
</evidence>
<keyword evidence="5" id="KW-0539">Nucleus</keyword>
<name>A0AAJ6YJD4_9HYME</name>
<dbReference type="GO" id="GO:0006397">
    <property type="term" value="P:mRNA processing"/>
    <property type="evidence" value="ECO:0007669"/>
    <property type="project" value="UniProtKB-KW"/>
</dbReference>
<accession>A0AAJ6YJD4</accession>
<dbReference type="KEGG" id="csol:105363206"/>
<dbReference type="CTD" id="47869"/>
<dbReference type="GO" id="GO:0005634">
    <property type="term" value="C:nucleus"/>
    <property type="evidence" value="ECO:0007669"/>
    <property type="project" value="UniProtKB-SubCell"/>
</dbReference>